<reference evidence="2 3" key="1">
    <citation type="submission" date="2011-03" db="EMBL/GenBank/DDBJ databases">
        <authorList>
            <person name="Muzny D."/>
            <person name="Qin X."/>
            <person name="Deng J."/>
            <person name="Jiang H."/>
            <person name="Liu Y."/>
            <person name="Qu J."/>
            <person name="Song X.-Z."/>
            <person name="Zhang L."/>
            <person name="Thornton R."/>
            <person name="Coyle M."/>
            <person name="Francisco L."/>
            <person name="Jackson L."/>
            <person name="Javaid M."/>
            <person name="Korchina V."/>
            <person name="Kovar C."/>
            <person name="Mata R."/>
            <person name="Mathew T."/>
            <person name="Ngo R."/>
            <person name="Nguyen L."/>
            <person name="Nguyen N."/>
            <person name="Okwuonu G."/>
            <person name="Ongeri F."/>
            <person name="Pham C."/>
            <person name="Simmons D."/>
            <person name="Wilczek-Boney K."/>
            <person name="Hale W."/>
            <person name="Jakkamsetti A."/>
            <person name="Pham P."/>
            <person name="Ruth R."/>
            <person name="San Lucas F."/>
            <person name="Warren J."/>
            <person name="Zhang J."/>
            <person name="Zhao Z."/>
            <person name="Zhou C."/>
            <person name="Zhu D."/>
            <person name="Lee S."/>
            <person name="Bess C."/>
            <person name="Blankenburg K."/>
            <person name="Forbes L."/>
            <person name="Fu Q."/>
            <person name="Gubbala S."/>
            <person name="Hirani K."/>
            <person name="Jayaseelan J.C."/>
            <person name="Lara F."/>
            <person name="Munidasa M."/>
            <person name="Palculict T."/>
            <person name="Patil S."/>
            <person name="Pu L.-L."/>
            <person name="Saada N."/>
            <person name="Tang L."/>
            <person name="Weissenberger G."/>
            <person name="Zhu Y."/>
            <person name="Hemphill L."/>
            <person name="Shang Y."/>
            <person name="Youmans B."/>
            <person name="Ayvaz T."/>
            <person name="Ross M."/>
            <person name="Santibanez J."/>
            <person name="Aqrawi P."/>
            <person name="Gross S."/>
            <person name="Joshi V."/>
            <person name="Fowler G."/>
            <person name="Nazareth L."/>
            <person name="Reid J."/>
            <person name="Worley K."/>
            <person name="Petrosino J."/>
            <person name="Highlander S."/>
            <person name="Gibbs R."/>
            <person name="Gibbs R."/>
        </authorList>
    </citation>
    <scope>NUCLEOTIDE SEQUENCE [LARGE SCALE GENOMIC DNA]</scope>
    <source>
        <strain evidence="2 3">83</strain>
    </source>
</reference>
<organism evidence="2 3">
    <name type="scientific">Helicobacter pylori 83</name>
    <dbReference type="NCBI Taxonomy" id="585538"/>
    <lineage>
        <taxon>Bacteria</taxon>
        <taxon>Pseudomonadati</taxon>
        <taxon>Campylobacterota</taxon>
        <taxon>Epsilonproteobacteria</taxon>
        <taxon>Campylobacterales</taxon>
        <taxon>Helicobacteraceae</taxon>
        <taxon>Helicobacter</taxon>
    </lineage>
</organism>
<feature type="transmembrane region" description="Helical" evidence="1">
    <location>
        <begin position="12"/>
        <end position="30"/>
    </location>
</feature>
<accession>F4D665</accession>
<keyword evidence="1" id="KW-0472">Membrane</keyword>
<keyword evidence="1" id="KW-1133">Transmembrane helix</keyword>
<evidence type="ECO:0000313" key="3">
    <source>
        <dbReference type="Proteomes" id="UP000008459"/>
    </source>
</evidence>
<proteinExistence type="predicted"/>
<dbReference type="HOGENOM" id="CLU_3271122_0_0_7"/>
<dbReference type="AlphaFoldDB" id="F4D665"/>
<name>F4D665_HELPX</name>
<dbReference type="PATRIC" id="fig|585538.3.peg.908"/>
<gene>
    <name evidence="2" type="ORF">HMPREF0462_0885</name>
</gene>
<dbReference type="Proteomes" id="UP000008459">
    <property type="component" value="Chromosome"/>
</dbReference>
<sequence>MSYSFILSCNAFLRLILLFYSIKTFFKSVFRAICESVFCRF</sequence>
<evidence type="ECO:0000256" key="1">
    <source>
        <dbReference type="SAM" id="Phobius"/>
    </source>
</evidence>
<keyword evidence="1" id="KW-0812">Transmembrane</keyword>
<evidence type="ECO:0000313" key="2">
    <source>
        <dbReference type="EMBL" id="AEE70490.1"/>
    </source>
</evidence>
<dbReference type="EMBL" id="CP002605">
    <property type="protein sequence ID" value="AEE70490.1"/>
    <property type="molecule type" value="Genomic_DNA"/>
</dbReference>
<dbReference type="KEGG" id="hpx:HMPREF0462_0885"/>
<protein>
    <submittedName>
        <fullName evidence="2">Uncharacterized protein</fullName>
    </submittedName>
</protein>